<dbReference type="EC" id="6.1.1.5" evidence="2"/>
<evidence type="ECO:0000256" key="7">
    <source>
        <dbReference type="ARBA" id="ARBA00023146"/>
    </source>
</evidence>
<evidence type="ECO:0000256" key="10">
    <source>
        <dbReference type="RuleBase" id="RU363035"/>
    </source>
</evidence>
<evidence type="ECO:0000259" key="11">
    <source>
        <dbReference type="Pfam" id="PF00133"/>
    </source>
</evidence>
<evidence type="ECO:0000313" key="13">
    <source>
        <dbReference type="EMBL" id="KAK8894693.1"/>
    </source>
</evidence>
<dbReference type="SUPFAM" id="SSF50677">
    <property type="entry name" value="ValRS/IleRS/LeuRS editing domain"/>
    <property type="match status" value="1"/>
</dbReference>
<dbReference type="InterPro" id="IPR014729">
    <property type="entry name" value="Rossmann-like_a/b/a_fold"/>
</dbReference>
<dbReference type="InterPro" id="IPR033709">
    <property type="entry name" value="Anticodon_Ile_ABEc"/>
</dbReference>
<feature type="domain" description="Aminoacyl-tRNA synthetase class Ia" evidence="11">
    <location>
        <begin position="19"/>
        <end position="635"/>
    </location>
</feature>
<dbReference type="InterPro" id="IPR013155">
    <property type="entry name" value="M/V/L/I-tRNA-synth_anticd-bd"/>
</dbReference>
<dbReference type="Pfam" id="PF08264">
    <property type="entry name" value="Anticodon_1"/>
    <property type="match status" value="1"/>
</dbReference>
<evidence type="ECO:0000313" key="14">
    <source>
        <dbReference type="Proteomes" id="UP001470230"/>
    </source>
</evidence>
<dbReference type="Proteomes" id="UP001470230">
    <property type="component" value="Unassembled WGS sequence"/>
</dbReference>
<dbReference type="Pfam" id="PF00133">
    <property type="entry name" value="tRNA-synt_1"/>
    <property type="match status" value="1"/>
</dbReference>
<dbReference type="Pfam" id="PF19302">
    <property type="entry name" value="DUF5915"/>
    <property type="match status" value="1"/>
</dbReference>
<comment type="catalytic activity">
    <reaction evidence="9">
        <text>tRNA(Ile) + L-isoleucine + ATP = L-isoleucyl-tRNA(Ile) + AMP + diphosphate</text>
        <dbReference type="Rhea" id="RHEA:11060"/>
        <dbReference type="Rhea" id="RHEA-COMP:9666"/>
        <dbReference type="Rhea" id="RHEA-COMP:9695"/>
        <dbReference type="ChEBI" id="CHEBI:30616"/>
        <dbReference type="ChEBI" id="CHEBI:33019"/>
        <dbReference type="ChEBI" id="CHEBI:58045"/>
        <dbReference type="ChEBI" id="CHEBI:78442"/>
        <dbReference type="ChEBI" id="CHEBI:78528"/>
        <dbReference type="ChEBI" id="CHEBI:456215"/>
        <dbReference type="EC" id="6.1.1.5"/>
    </reaction>
</comment>
<dbReference type="CDD" id="cd07961">
    <property type="entry name" value="Anticodon_Ia_Ile_ABEc"/>
    <property type="match status" value="1"/>
</dbReference>
<evidence type="ECO:0000256" key="4">
    <source>
        <dbReference type="ARBA" id="ARBA00022741"/>
    </source>
</evidence>
<dbReference type="InterPro" id="IPR023586">
    <property type="entry name" value="Ile-tRNA-ligase_type2"/>
</dbReference>
<proteinExistence type="inferred from homology"/>
<dbReference type="SUPFAM" id="SSF52374">
    <property type="entry name" value="Nucleotidylyl transferase"/>
    <property type="match status" value="1"/>
</dbReference>
<keyword evidence="7 10" id="KW-0030">Aminoacyl-tRNA synthetase</keyword>
<evidence type="ECO:0000256" key="8">
    <source>
        <dbReference type="ARBA" id="ARBA00032665"/>
    </source>
</evidence>
<dbReference type="InterPro" id="IPR009008">
    <property type="entry name" value="Val/Leu/Ile-tRNA-synth_edit"/>
</dbReference>
<dbReference type="SUPFAM" id="SSF47323">
    <property type="entry name" value="Anticodon-binding domain of a subclass of class I aminoacyl-tRNA synthetases"/>
    <property type="match status" value="1"/>
</dbReference>
<evidence type="ECO:0000259" key="12">
    <source>
        <dbReference type="Pfam" id="PF08264"/>
    </source>
</evidence>
<dbReference type="PROSITE" id="PS00178">
    <property type="entry name" value="AA_TRNA_LIGASE_I"/>
    <property type="match status" value="1"/>
</dbReference>
<evidence type="ECO:0000256" key="3">
    <source>
        <dbReference type="ARBA" id="ARBA00022598"/>
    </source>
</evidence>
<dbReference type="InterPro" id="IPR002300">
    <property type="entry name" value="aa-tRNA-synth_Ia"/>
</dbReference>
<keyword evidence="14" id="KW-1185">Reference proteome</keyword>
<dbReference type="InterPro" id="IPR009080">
    <property type="entry name" value="tRNAsynth_Ia_anticodon-bd"/>
</dbReference>
<reference evidence="13 14" key="1">
    <citation type="submission" date="2024-04" db="EMBL/GenBank/DDBJ databases">
        <title>Tritrichomonas musculus Genome.</title>
        <authorList>
            <person name="Alves-Ferreira E."/>
            <person name="Grigg M."/>
            <person name="Lorenzi H."/>
            <person name="Galac M."/>
        </authorList>
    </citation>
    <scope>NUCLEOTIDE SEQUENCE [LARGE SCALE GENOMIC DNA]</scope>
    <source>
        <strain evidence="13 14">EAF2021</strain>
    </source>
</reference>
<evidence type="ECO:0000256" key="9">
    <source>
        <dbReference type="ARBA" id="ARBA00048359"/>
    </source>
</evidence>
<name>A0ABR2KV22_9EUKA</name>
<dbReference type="CDD" id="cd00818">
    <property type="entry name" value="IleRS_core"/>
    <property type="match status" value="1"/>
</dbReference>
<keyword evidence="3 10" id="KW-0436">Ligase</keyword>
<gene>
    <name evidence="13" type="ORF">M9Y10_023130</name>
</gene>
<organism evidence="13 14">
    <name type="scientific">Tritrichomonas musculus</name>
    <dbReference type="NCBI Taxonomy" id="1915356"/>
    <lineage>
        <taxon>Eukaryota</taxon>
        <taxon>Metamonada</taxon>
        <taxon>Parabasalia</taxon>
        <taxon>Tritrichomonadida</taxon>
        <taxon>Tritrichomonadidae</taxon>
        <taxon>Tritrichomonas</taxon>
    </lineage>
</organism>
<accession>A0ABR2KV22</accession>
<keyword evidence="4 10" id="KW-0547">Nucleotide-binding</keyword>
<keyword evidence="6 10" id="KW-0648">Protein biosynthesis</keyword>
<dbReference type="Gene3D" id="3.40.50.620">
    <property type="entry name" value="HUPs"/>
    <property type="match status" value="2"/>
</dbReference>
<evidence type="ECO:0000256" key="2">
    <source>
        <dbReference type="ARBA" id="ARBA00013165"/>
    </source>
</evidence>
<evidence type="ECO:0000256" key="1">
    <source>
        <dbReference type="ARBA" id="ARBA00005594"/>
    </source>
</evidence>
<dbReference type="PRINTS" id="PR00984">
    <property type="entry name" value="TRNASYNTHILE"/>
</dbReference>
<protein>
    <recommendedName>
        <fullName evidence="2">isoleucine--tRNA ligase</fullName>
        <ecNumber evidence="2">6.1.1.5</ecNumber>
    </recommendedName>
    <alternativeName>
        <fullName evidence="8">Isoleucyl-tRNA synthetase</fullName>
    </alternativeName>
</protein>
<evidence type="ECO:0000256" key="6">
    <source>
        <dbReference type="ARBA" id="ARBA00022917"/>
    </source>
</evidence>
<dbReference type="PANTHER" id="PTHR42780:SF1">
    <property type="entry name" value="ISOLEUCINE--TRNA LIGASE, CYTOPLASMIC"/>
    <property type="match status" value="1"/>
</dbReference>
<sequence length="1068" mass="123149">MSFEAINDKKKLSEIEQDILKFWQEKDAFRTSLKLSEGKPEFIFYDGPPFATGLPHYGHILAGTIKDVVTRFAHQTGHHVERRFGWDTHGLPVEHEIDKTNNITDRRQIEEMGVDVYNEKCRAIVMRYQKEWEKIITRTGRWIDFENSYKTMDFSFMESIWWVFKQLWDKDLVYRGVKVMPYSTGCKTPLSNFEAGENYQTVSDPCCTVSFKVPGEEYEFVAWTTTPWTLPSNLALAVNPNLIYCRVKDEKTGRKFVMMKDRLCELFDTKKKKGYVIEEEFPGKTLENKKYEPLFPYFSDLEKNGCFKVILADYVSNEDGTGIVHIAPGFGEEDYKASLKAGIITKDGSIVCPIDDNGCFTSEVKDFEGIYVKTADKKILERLKQEGKLVKQGTIAHNYPFCWRSDTPLLYRAIPSWFVRVEQGREQLIKNTLETRWVPQSIRDGRFIEWLKSARDWAISRNRYWGTPIPIWTDDEYKEFIAVGSVKELEELSGVKNITDLHMHKIANVTITSKKTGKVLHRIPEVFDCWFESGSMPFSQNHIPFSGKEWKQADFIAEGLDQTRGWFYTLTILSTFLGHSSPFKNLICNGLILAEDGKKMSKRLHNYPDPESIMQEYGADALRLYLINSPAVHAEPMRFKGQGVERVVKDVMLPWLNSIVFFIQQVLRHDNSFKRNEKLALSSTNILDKWIISRLHRIIRFVHNEMSEYRLYTVLPQLVKFIDEMTNWFIRLNRDRLKSGNEDGNTGLAVLYEVLYNLSILMAPFAPFFSEFAYQQLKPGLEGSEIPDSVHYLMVPTPNESVIDSSIERRVSYMQSAILIGRVVRDRKNIMIRRPLAELIIVCSDEIKQQIHVLENYIKSELHVLKISFETNENKYVKFSAVADGKVLGRKLGKKFGQVNKALKELHYETLASLYQKAIDAKNNEQPAPTFEVAGETLNTNEVNLSREFINPDKNKYDGDVQGEICAFCDIQENSLIKEITVAREIRNRVQQSRKNLGLQPTDKVKIYIDVAEGNEVWDCIHSTKEEVTSSIGLHINVGQPTEGNVIGQPLDSKINDIPLKITIVKDQ</sequence>
<dbReference type="EMBL" id="JAPFFF010000003">
    <property type="protein sequence ID" value="KAK8894693.1"/>
    <property type="molecule type" value="Genomic_DNA"/>
</dbReference>
<dbReference type="Gene3D" id="1.10.730.10">
    <property type="entry name" value="Isoleucyl-tRNA Synthetase, Domain 1"/>
    <property type="match status" value="1"/>
</dbReference>
<keyword evidence="5 10" id="KW-0067">ATP-binding</keyword>
<feature type="domain" description="Methionyl/Valyl/Leucyl/Isoleucyl-tRNA synthetase anticodon-binding" evidence="12">
    <location>
        <begin position="688"/>
        <end position="835"/>
    </location>
</feature>
<dbReference type="InterPro" id="IPR001412">
    <property type="entry name" value="aa-tRNA-synth_I_CS"/>
</dbReference>
<dbReference type="PANTHER" id="PTHR42780">
    <property type="entry name" value="SOLEUCYL-TRNA SYNTHETASE"/>
    <property type="match status" value="1"/>
</dbReference>
<dbReference type="NCBIfam" id="TIGR00392">
    <property type="entry name" value="ileS"/>
    <property type="match status" value="1"/>
</dbReference>
<comment type="caution">
    <text evidence="13">The sequence shown here is derived from an EMBL/GenBank/DDBJ whole genome shotgun (WGS) entry which is preliminary data.</text>
</comment>
<dbReference type="InterPro" id="IPR002301">
    <property type="entry name" value="Ile-tRNA-ligase"/>
</dbReference>
<comment type="similarity">
    <text evidence="1 10">Belongs to the class-I aminoacyl-tRNA synthetase family.</text>
</comment>
<evidence type="ECO:0000256" key="5">
    <source>
        <dbReference type="ARBA" id="ARBA00022840"/>
    </source>
</evidence>